<evidence type="ECO:0000256" key="2">
    <source>
        <dbReference type="ARBA" id="ARBA00023277"/>
    </source>
</evidence>
<dbReference type="EMBL" id="CP033512">
    <property type="protein sequence ID" value="QHG89386.1"/>
    <property type="molecule type" value="Genomic_DNA"/>
</dbReference>
<dbReference type="GO" id="GO:0005975">
    <property type="term" value="P:carbohydrate metabolic process"/>
    <property type="evidence" value="ECO:0007669"/>
    <property type="project" value="InterPro"/>
</dbReference>
<dbReference type="OrthoDB" id="9791139at2"/>
<protein>
    <submittedName>
        <fullName evidence="3">Glucosamine-6-phosphate deaminase</fullName>
    </submittedName>
</protein>
<dbReference type="Proteomes" id="UP000464283">
    <property type="component" value="Chromosome"/>
</dbReference>
<dbReference type="GO" id="GO:0004342">
    <property type="term" value="F:glucosamine-6-phosphate deaminase activity"/>
    <property type="evidence" value="ECO:0007669"/>
    <property type="project" value="InterPro"/>
</dbReference>
<organism evidence="3 4">
    <name type="scientific">Malacoplasma iowae 695</name>
    <dbReference type="NCBI Taxonomy" id="1048830"/>
    <lineage>
        <taxon>Bacteria</taxon>
        <taxon>Bacillati</taxon>
        <taxon>Mycoplasmatota</taxon>
        <taxon>Mycoplasmoidales</taxon>
        <taxon>Mycoplasmoidaceae</taxon>
        <taxon>Malacoplasma</taxon>
    </lineage>
</organism>
<keyword evidence="2" id="KW-0119">Carbohydrate metabolism</keyword>
<dbReference type="InterPro" id="IPR037171">
    <property type="entry name" value="NagB/RpiA_transferase-like"/>
</dbReference>
<reference evidence="4" key="1">
    <citation type="submission" date="2018-11" db="EMBL/GenBank/DDBJ databases">
        <title>The first complete genome sequence of Mycoplasma iowae strain 695.</title>
        <authorList>
            <person name="Ghanem M."/>
            <person name="El-Gazzar M."/>
        </authorList>
    </citation>
    <scope>NUCLEOTIDE SEQUENCE [LARGE SCALE GENOMIC DNA]</scope>
    <source>
        <strain evidence="4">695</strain>
    </source>
</reference>
<keyword evidence="1" id="KW-0378">Hydrolase</keyword>
<accession>A0A6P1LAD2</accession>
<dbReference type="KEGG" id="miw:EER00_00520"/>
<dbReference type="PANTHER" id="PTHR11280:SF5">
    <property type="entry name" value="GLUCOSAMINE-6-PHOSPHATE ISOMERASE"/>
    <property type="match status" value="1"/>
</dbReference>
<dbReference type="AlphaFoldDB" id="A0A6P1LAD2"/>
<dbReference type="GO" id="GO:0042802">
    <property type="term" value="F:identical protein binding"/>
    <property type="evidence" value="ECO:0007669"/>
    <property type="project" value="TreeGrafter"/>
</dbReference>
<dbReference type="CDD" id="cd01399">
    <property type="entry name" value="GlcN6P_deaminase"/>
    <property type="match status" value="1"/>
</dbReference>
<dbReference type="PANTHER" id="PTHR11280">
    <property type="entry name" value="GLUCOSAMINE-6-PHOSPHATE ISOMERASE"/>
    <property type="match status" value="1"/>
</dbReference>
<evidence type="ECO:0000313" key="3">
    <source>
        <dbReference type="EMBL" id="QHG89386.1"/>
    </source>
</evidence>
<evidence type="ECO:0000313" key="4">
    <source>
        <dbReference type="Proteomes" id="UP000464283"/>
    </source>
</evidence>
<dbReference type="GO" id="GO:0006046">
    <property type="term" value="P:N-acetylglucosamine catabolic process"/>
    <property type="evidence" value="ECO:0007669"/>
    <property type="project" value="TreeGrafter"/>
</dbReference>
<gene>
    <name evidence="3" type="ORF">EER00_00520</name>
</gene>
<dbReference type="Gene3D" id="3.40.50.1360">
    <property type="match status" value="1"/>
</dbReference>
<dbReference type="InterPro" id="IPR006148">
    <property type="entry name" value="Glc/Gal-6P_isomerase"/>
</dbReference>
<proteinExistence type="predicted"/>
<dbReference type="GeneID" id="96866665"/>
<dbReference type="RefSeq" id="WP_004025467.1">
    <property type="nucleotide sequence ID" value="NZ_AGFP01000068.1"/>
</dbReference>
<evidence type="ECO:0000256" key="1">
    <source>
        <dbReference type="ARBA" id="ARBA00022801"/>
    </source>
</evidence>
<sequence length="401" mass="46032">MQNNNSIRPKFLVFPEIKYAAKHVANLVLEQIKANSYSVLGLPTGGTPVTVYKELINLFNQNKVSFKNVTTFNLDEYIGLSEADYANTYRCFMKNNFFDFVDINPSNIYFPASYTDPENCVADYTVYDNLIASKNYMDLLILGVGENGHIGFNEPFTDINSRTHLTSLTENTIRNNSQYIAPNTKTPVQAVTMGLSTILSAKKIVLIAFGAKKATALSKLFFAREFDQEFPITSLINNPNVTIICDKDAASAIMSKRIDHNGQKMDSSYQQQTNQNLNNFVNPNVNDPNMNNNTNNNFGQYDQYNNQNLQYNDGNFDQGYNNMHQQDYNYNDQYYDPNGYNQNYGYQYDNAYDQNYDNSYDQNQAYANQQYDGYQDGQYDYDGQYQDQQYYNNTNGGQQQQ</sequence>
<dbReference type="SUPFAM" id="SSF100950">
    <property type="entry name" value="NagB/RpiA/CoA transferase-like"/>
    <property type="match status" value="1"/>
</dbReference>
<dbReference type="GO" id="GO:0005737">
    <property type="term" value="C:cytoplasm"/>
    <property type="evidence" value="ECO:0007669"/>
    <property type="project" value="TreeGrafter"/>
</dbReference>
<dbReference type="GO" id="GO:0019262">
    <property type="term" value="P:N-acetylneuraminate catabolic process"/>
    <property type="evidence" value="ECO:0007669"/>
    <property type="project" value="TreeGrafter"/>
</dbReference>
<dbReference type="Pfam" id="PF01182">
    <property type="entry name" value="Glucosamine_iso"/>
    <property type="match status" value="1"/>
</dbReference>
<dbReference type="GO" id="GO:0006043">
    <property type="term" value="P:glucosamine catabolic process"/>
    <property type="evidence" value="ECO:0007669"/>
    <property type="project" value="TreeGrafter"/>
</dbReference>
<dbReference type="InterPro" id="IPR004547">
    <property type="entry name" value="Glucosamine6P_isomerase"/>
</dbReference>
<name>A0A6P1LAD2_MALIO</name>